<evidence type="ECO:0000256" key="1">
    <source>
        <dbReference type="PROSITE-ProRule" id="PRU00076"/>
    </source>
</evidence>
<feature type="transmembrane region" description="Helical" evidence="2">
    <location>
        <begin position="275"/>
        <end position="295"/>
    </location>
</feature>
<evidence type="ECO:0000313" key="5">
    <source>
        <dbReference type="Proteomes" id="UP000261540"/>
    </source>
</evidence>
<dbReference type="AlphaFoldDB" id="A0A3B3RHE8"/>
<protein>
    <recommendedName>
        <fullName evidence="3">EGF-like domain-containing protein</fullName>
    </recommendedName>
</protein>
<dbReference type="PROSITE" id="PS00022">
    <property type="entry name" value="EGF_1"/>
    <property type="match status" value="1"/>
</dbReference>
<feature type="disulfide bond" evidence="1">
    <location>
        <begin position="191"/>
        <end position="200"/>
    </location>
</feature>
<dbReference type="PROSITE" id="PS01186">
    <property type="entry name" value="EGF_2"/>
    <property type="match status" value="1"/>
</dbReference>
<keyword evidence="2" id="KW-0472">Membrane</keyword>
<keyword evidence="1" id="KW-0245">EGF-like domain</keyword>
<keyword evidence="5" id="KW-1185">Reference proteome</keyword>
<keyword evidence="1" id="KW-1015">Disulfide bond</keyword>
<proteinExistence type="predicted"/>
<dbReference type="Gene3D" id="2.10.25.10">
    <property type="entry name" value="Laminin"/>
    <property type="match status" value="1"/>
</dbReference>
<reference evidence="4" key="1">
    <citation type="submission" date="2025-08" db="UniProtKB">
        <authorList>
            <consortium name="Ensembl"/>
        </authorList>
    </citation>
    <scope>IDENTIFICATION</scope>
</reference>
<evidence type="ECO:0000313" key="4">
    <source>
        <dbReference type="Ensembl" id="ENSPKIP00000018037.1"/>
    </source>
</evidence>
<keyword evidence="2" id="KW-1133">Transmembrane helix</keyword>
<dbReference type="Ensembl" id="ENSPKIT00000042564.1">
    <property type="protein sequence ID" value="ENSPKIP00000018037.1"/>
    <property type="gene ID" value="ENSPKIG00000003744.1"/>
</dbReference>
<comment type="caution">
    <text evidence="1">Lacks conserved residue(s) required for the propagation of feature annotation.</text>
</comment>
<accession>A0A3B3RHE8</accession>
<feature type="disulfide bond" evidence="1">
    <location>
        <begin position="172"/>
        <end position="189"/>
    </location>
</feature>
<sequence length="314" mass="35481">MTDFPLRGQMVCDTEASTHWLLVPQTLEVRWTLSRKTCSSPEECWGIRGHGHEEELSSTLWTFPQMCPVQLQVGDKLLVLADDTLESYGIHLMNVSKESFRSCSTTGYPADQLLFPGHVKGTVEVDPKWLLPGTQHLVAVREGDPELCKVGLRLVVRVRGHRCRRTTSERLCAGNGACRAAVQDNMFNCACRRGFSGRFCERFGGRPSGRHGARSLCMRRGPAYECVCPSRPAGKVVPQTIRALCHSFCIYVKPSSFIKLKPRDRIRRCERGQILIVYFSLLITAFPYLAHCSYFRKLIPQRLFIQATVFVLSL</sequence>
<evidence type="ECO:0000256" key="2">
    <source>
        <dbReference type="SAM" id="Phobius"/>
    </source>
</evidence>
<keyword evidence="2" id="KW-0812">Transmembrane</keyword>
<evidence type="ECO:0000259" key="3">
    <source>
        <dbReference type="PROSITE" id="PS50026"/>
    </source>
</evidence>
<name>A0A3B3RHE8_9TELE</name>
<dbReference type="Proteomes" id="UP000261540">
    <property type="component" value="Unplaced"/>
</dbReference>
<organism evidence="4 5">
    <name type="scientific">Paramormyrops kingsleyae</name>
    <dbReference type="NCBI Taxonomy" id="1676925"/>
    <lineage>
        <taxon>Eukaryota</taxon>
        <taxon>Metazoa</taxon>
        <taxon>Chordata</taxon>
        <taxon>Craniata</taxon>
        <taxon>Vertebrata</taxon>
        <taxon>Euteleostomi</taxon>
        <taxon>Actinopterygii</taxon>
        <taxon>Neopterygii</taxon>
        <taxon>Teleostei</taxon>
        <taxon>Osteoglossocephala</taxon>
        <taxon>Osteoglossomorpha</taxon>
        <taxon>Osteoglossiformes</taxon>
        <taxon>Mormyridae</taxon>
        <taxon>Paramormyrops</taxon>
    </lineage>
</organism>
<dbReference type="SUPFAM" id="SSF57196">
    <property type="entry name" value="EGF/Laminin"/>
    <property type="match status" value="1"/>
</dbReference>
<dbReference type="STRING" id="1676925.ENSPKIP00000018037"/>
<dbReference type="GeneTree" id="ENSGT00940000163741"/>
<reference evidence="4" key="2">
    <citation type="submission" date="2025-09" db="UniProtKB">
        <authorList>
            <consortium name="Ensembl"/>
        </authorList>
    </citation>
    <scope>IDENTIFICATION</scope>
</reference>
<dbReference type="InterPro" id="IPR000742">
    <property type="entry name" value="EGF"/>
</dbReference>
<feature type="domain" description="EGF-like" evidence="3">
    <location>
        <begin position="159"/>
        <end position="201"/>
    </location>
</feature>
<dbReference type="PROSITE" id="PS50026">
    <property type="entry name" value="EGF_3"/>
    <property type="match status" value="1"/>
</dbReference>